<protein>
    <submittedName>
        <fullName evidence="1">Tail assembly chaperone</fullName>
    </submittedName>
</protein>
<dbReference type="KEGG" id="vg:26625520"/>
<dbReference type="EMBL" id="KM233454">
    <property type="protein sequence ID" value="AIM51076.1"/>
    <property type="molecule type" value="Genomic_DNA"/>
</dbReference>
<gene>
    <name evidence="1" type="ORF">PBI_MARQUARDT_26</name>
</gene>
<evidence type="ECO:0000313" key="1">
    <source>
        <dbReference type="EMBL" id="AIM51076.1"/>
    </source>
</evidence>
<dbReference type="RefSeq" id="YP_009198450.1">
    <property type="nucleotide sequence ID" value="NC_028798.1"/>
</dbReference>
<evidence type="ECO:0000313" key="2">
    <source>
        <dbReference type="Proteomes" id="UP000029346"/>
    </source>
</evidence>
<dbReference type="Pfam" id="PF17388">
    <property type="entry name" value="GP24_25"/>
    <property type="match status" value="1"/>
</dbReference>
<dbReference type="Proteomes" id="UP000029346">
    <property type="component" value="Segment"/>
</dbReference>
<accession>A0A088FRY6</accession>
<organism evidence="1 2">
    <name type="scientific">Mycobacterium phage MarQuardt</name>
    <dbReference type="NCBI Taxonomy" id="1527516"/>
    <lineage>
        <taxon>Viruses</taxon>
        <taxon>Duplodnaviria</taxon>
        <taxon>Heunggongvirae</taxon>
        <taxon>Uroviricota</taxon>
        <taxon>Caudoviricetes</taxon>
        <taxon>Microwolfvirus</taxon>
        <taxon>Microwolfvirus JHC117</taxon>
    </lineage>
</organism>
<dbReference type="OrthoDB" id="7980at10239"/>
<dbReference type="GeneID" id="26625520"/>
<proteinExistence type="predicted"/>
<reference evidence="1 2" key="1">
    <citation type="submission" date="2014-07" db="EMBL/GenBank/DDBJ databases">
        <authorList>
            <person name="Barna A.M."/>
            <person name="Butterbrodt E.W."/>
            <person name="Cole K.D."/>
            <person name="Kelling B.L."/>
            <person name="Kponou M.-M.Y."/>
            <person name="Mack M.A."/>
            <person name="Mohn T.C."/>
            <person name="Neisius C."/>
            <person name="Nolting E.C."/>
            <person name="Pumper S.J."/>
            <person name="Schmidt M.E."/>
            <person name="Sirek E."/>
            <person name="Sorge E.L."/>
            <person name="Wilson R.K."/>
            <person name="Bonilla J.A."/>
            <person name="Klyczek K."/>
            <person name="Mogen K.L."/>
            <person name="Serrano M.G."/>
            <person name="Buck G."/>
            <person name="Lee V."/>
            <person name="Wang Y."/>
            <person name="Carvalho R."/>
            <person name="Voegtly L."/>
            <person name="Shi R."/>
            <person name="Duckworth R."/>
            <person name="Johnson A."/>
            <person name="Loviza R."/>
            <person name="Walstead R."/>
            <person name="Shah Z."/>
            <person name="Kiflezghi M."/>
            <person name="Wade K."/>
            <person name="Anders K.R."/>
            <person name="Braun M.A."/>
            <person name="Delesalle V.A."/>
            <person name="Hughes L.E."/>
            <person name="Ware V.C."/>
            <person name="Bradley K.W."/>
            <person name="Barker L.P."/>
            <person name="Asai D.J."/>
            <person name="Bowman C.A."/>
            <person name="Russell D.A."/>
            <person name="Pope W.H."/>
            <person name="Jacobs-Sera D."/>
            <person name="Hendrix R.W."/>
            <person name="Hatfull G.F."/>
        </authorList>
    </citation>
    <scope>NUCLEOTIDE SEQUENCE [LARGE SCALE GENOMIC DNA]</scope>
</reference>
<dbReference type="InterPro" id="IPR020132">
    <property type="entry name" value="Gp24/Gp25"/>
</dbReference>
<sequence>MAGLPLPPSHIGPPNFHERSAMSNVFTLDSFREEADREFAPVKLELGGDDAVVLRNVLRIQKTRREEVFQLLEKLDSIAKDDEGKQREEDDLDASEMEAMGDIALRMIELVADNDALGSRLVDELRDDLALTLKVFEAWMNATQPGGSRALARLIDEYGDCLVADLWETYGVDLRDIYLPESRLSPKLALVLIKELPVGSRFYAEKRGGKQFRGWDESRYALVAIVNAVRALQYTYVAAHSKSKPKPPDPFPTPQRTKARQIRKAGSFAWMAAKQIAAARKRKAQT</sequence>
<name>A0A088FRY6_9CAUD</name>